<comment type="caution">
    <text evidence="9">Lacks conserved residue(s) required for the propagation of feature annotation.</text>
</comment>
<dbReference type="GO" id="GO:0030145">
    <property type="term" value="F:manganese ion binding"/>
    <property type="evidence" value="ECO:0007669"/>
    <property type="project" value="UniProtKB-UniRule"/>
</dbReference>
<gene>
    <name evidence="9" type="primary">nudC</name>
    <name evidence="11" type="ORF">BTO22_00130</name>
</gene>
<dbReference type="InterPro" id="IPR015376">
    <property type="entry name" value="Znr_NADH_PPase"/>
</dbReference>
<dbReference type="InterPro" id="IPR050241">
    <property type="entry name" value="NAD-cap_RNA_hydrolase_NudC"/>
</dbReference>
<sequence length="258" mass="29482">MLDQHTKAYWCVVNDSAVWLEGKTLPYGSAVDLNLPFESAICIGNYDNHLVMWLNDEHIEQAVEFTNLRELLLVKESLFLMISKAIQYGFMAREFRFCPQCGGRTQLNLNQIAMQCNECRKLHYPRIFPSIIVAIRKDNSILLAQHQRHKGGLFTVLAGFVEVGETLEMAVEREVFEETGIKIKNIRYVASQPWAFPSSLMMGYMADYDSGEIKVDPNELVKADWYYQANLPELAPKGTIARSLIESTLDEINASKEY</sequence>
<dbReference type="GO" id="GO:0035529">
    <property type="term" value="F:NADH pyrophosphatase activity"/>
    <property type="evidence" value="ECO:0007669"/>
    <property type="project" value="TreeGrafter"/>
</dbReference>
<keyword evidence="4 9" id="KW-0862">Zinc</keyword>
<dbReference type="GO" id="GO:0000210">
    <property type="term" value="F:NAD+ diphosphatase activity"/>
    <property type="evidence" value="ECO:0007669"/>
    <property type="project" value="UniProtKB-UniRule"/>
</dbReference>
<evidence type="ECO:0000256" key="1">
    <source>
        <dbReference type="ARBA" id="ARBA00009595"/>
    </source>
</evidence>
<dbReference type="SUPFAM" id="SSF55811">
    <property type="entry name" value="Nudix"/>
    <property type="match status" value="2"/>
</dbReference>
<dbReference type="EMBL" id="MSCO01000001">
    <property type="protein sequence ID" value="PQJ88085.1"/>
    <property type="molecule type" value="Genomic_DNA"/>
</dbReference>
<keyword evidence="2 9" id="KW-0479">Metal-binding</keyword>
<comment type="catalytic activity">
    <reaction evidence="8">
        <text>a 5'-end NAD(+)-phospho-ribonucleoside in mRNA + H2O = a 5'-end phospho-adenosine-phospho-ribonucleoside in mRNA + beta-nicotinamide D-ribonucleotide + 2 H(+)</text>
        <dbReference type="Rhea" id="RHEA:60876"/>
        <dbReference type="Rhea" id="RHEA-COMP:15698"/>
        <dbReference type="Rhea" id="RHEA-COMP:15719"/>
        <dbReference type="ChEBI" id="CHEBI:14649"/>
        <dbReference type="ChEBI" id="CHEBI:15377"/>
        <dbReference type="ChEBI" id="CHEBI:15378"/>
        <dbReference type="ChEBI" id="CHEBI:144029"/>
        <dbReference type="ChEBI" id="CHEBI:144051"/>
    </reaction>
    <physiologicalReaction direction="left-to-right" evidence="8">
        <dbReference type="Rhea" id="RHEA:60877"/>
    </physiologicalReaction>
</comment>
<dbReference type="PANTHER" id="PTHR42904">
    <property type="entry name" value="NUDIX HYDROLASE, NUDC SUBFAMILY"/>
    <property type="match status" value="1"/>
</dbReference>
<dbReference type="Pfam" id="PF00293">
    <property type="entry name" value="NUDIX"/>
    <property type="match status" value="1"/>
</dbReference>
<feature type="binding site" evidence="9">
    <location>
        <position position="158"/>
    </location>
    <ligand>
        <name>a divalent metal cation</name>
        <dbReference type="ChEBI" id="CHEBI:60240"/>
        <label>1</label>
    </ligand>
</feature>
<evidence type="ECO:0000256" key="4">
    <source>
        <dbReference type="ARBA" id="ARBA00022833"/>
    </source>
</evidence>
<dbReference type="PROSITE" id="PS51462">
    <property type="entry name" value="NUDIX"/>
    <property type="match status" value="1"/>
</dbReference>
<dbReference type="GO" id="GO:0019677">
    <property type="term" value="P:NAD+ catabolic process"/>
    <property type="evidence" value="ECO:0007669"/>
    <property type="project" value="TreeGrafter"/>
</dbReference>
<dbReference type="InterPro" id="IPR015797">
    <property type="entry name" value="NUDIX_hydrolase-like_dom_sf"/>
</dbReference>
<comment type="catalytic activity">
    <reaction evidence="9">
        <text>NADH + H2O = reduced beta-nicotinamide D-ribonucleotide + AMP + 2 H(+)</text>
        <dbReference type="Rhea" id="RHEA:48868"/>
        <dbReference type="ChEBI" id="CHEBI:15377"/>
        <dbReference type="ChEBI" id="CHEBI:15378"/>
        <dbReference type="ChEBI" id="CHEBI:57945"/>
        <dbReference type="ChEBI" id="CHEBI:90832"/>
        <dbReference type="ChEBI" id="CHEBI:456215"/>
        <dbReference type="EC" id="3.6.1.22"/>
    </reaction>
</comment>
<evidence type="ECO:0000256" key="7">
    <source>
        <dbReference type="ARBA" id="ARBA00023211"/>
    </source>
</evidence>
<dbReference type="InterPro" id="IPR020084">
    <property type="entry name" value="NUDIX_hydrolase_CS"/>
</dbReference>
<comment type="function">
    <text evidence="9">mRNA decapping enzyme that specifically removes the nicotinamide adenine dinucleotide (NAD) cap from a subset of mRNAs by hydrolyzing the diphosphate linkage to produce nicotinamide mononucleotide (NMN) and 5' monophosphate mRNA. The NAD-cap is present at the 5'-end of some mRNAs and stabilizes RNA against 5'-processing. Has preference for mRNAs with a 5'-end purine. Catalyzes the hydrolysis of a broad range of dinucleotide pyrophosphates.</text>
</comment>
<evidence type="ECO:0000256" key="9">
    <source>
        <dbReference type="HAMAP-Rule" id="MF_00297"/>
    </source>
</evidence>
<dbReference type="NCBIfam" id="NF001299">
    <property type="entry name" value="PRK00241.1"/>
    <property type="match status" value="1"/>
</dbReference>
<feature type="binding site" evidence="9">
    <location>
        <position position="174"/>
    </location>
    <ligand>
        <name>a divalent metal cation</name>
        <dbReference type="ChEBI" id="CHEBI:60240"/>
        <label>2</label>
    </ligand>
</feature>
<dbReference type="Gene3D" id="3.90.79.20">
    <property type="match status" value="1"/>
</dbReference>
<comment type="cofactor">
    <cofactor evidence="9">
        <name>Zn(2+)</name>
        <dbReference type="ChEBI" id="CHEBI:29105"/>
    </cofactor>
    <text evidence="9">Binds 1 zinc ion per subunit.</text>
</comment>
<feature type="binding site" evidence="9">
    <location>
        <position position="178"/>
    </location>
    <ligand>
        <name>a divalent metal cation</name>
        <dbReference type="ChEBI" id="CHEBI:60240"/>
        <label>1</label>
    </ligand>
</feature>
<feature type="binding site" evidence="9">
    <location>
        <position position="119"/>
    </location>
    <ligand>
        <name>Zn(2+)</name>
        <dbReference type="ChEBI" id="CHEBI:29105"/>
    </ligand>
</feature>
<evidence type="ECO:0000259" key="10">
    <source>
        <dbReference type="PROSITE" id="PS51462"/>
    </source>
</evidence>
<feature type="binding site" evidence="9">
    <location>
        <begin position="192"/>
        <end position="199"/>
    </location>
    <ligand>
        <name>substrate</name>
    </ligand>
</feature>
<evidence type="ECO:0000256" key="3">
    <source>
        <dbReference type="ARBA" id="ARBA00022801"/>
    </source>
</evidence>
<feature type="binding site" evidence="9">
    <location>
        <position position="219"/>
    </location>
    <ligand>
        <name>a divalent metal cation</name>
        <dbReference type="ChEBI" id="CHEBI:60240"/>
        <label>1</label>
    </ligand>
</feature>
<dbReference type="GO" id="GO:0000287">
    <property type="term" value="F:magnesium ion binding"/>
    <property type="evidence" value="ECO:0007669"/>
    <property type="project" value="UniProtKB-UniRule"/>
</dbReference>
<protein>
    <recommendedName>
        <fullName evidence="9">NAD-capped RNA hydrolase NudC</fullName>
        <shortName evidence="9">DeNADding enzyme NudC</shortName>
        <ecNumber evidence="9">3.6.1.-</ecNumber>
    </recommendedName>
    <alternativeName>
        <fullName evidence="9">NADH pyrophosphatase</fullName>
        <ecNumber evidence="9">3.6.1.22</ecNumber>
    </alternativeName>
</protein>
<dbReference type="Pfam" id="PF09297">
    <property type="entry name" value="Zn_ribbon_NUD"/>
    <property type="match status" value="1"/>
</dbReference>
<evidence type="ECO:0000256" key="5">
    <source>
        <dbReference type="ARBA" id="ARBA00022842"/>
    </source>
</evidence>
<dbReference type="EC" id="3.6.1.22" evidence="9"/>
<dbReference type="CDD" id="cd03429">
    <property type="entry name" value="NUDIX_NADH_pyrophosphatase_Nudt13"/>
    <property type="match status" value="1"/>
</dbReference>
<dbReference type="GO" id="GO:0110153">
    <property type="term" value="F:RNA NAD-cap (NMN-forming) hydrolase activity"/>
    <property type="evidence" value="ECO:0007669"/>
    <property type="project" value="RHEA"/>
</dbReference>
<dbReference type="AlphaFoldDB" id="A0A2S7XAD3"/>
<dbReference type="GO" id="GO:0008270">
    <property type="term" value="F:zinc ion binding"/>
    <property type="evidence" value="ECO:0007669"/>
    <property type="project" value="UniProtKB-UniRule"/>
</dbReference>
<dbReference type="InterPro" id="IPR000086">
    <property type="entry name" value="NUDIX_hydrolase_dom"/>
</dbReference>
<keyword evidence="5 9" id="KW-0460">Magnesium</keyword>
<evidence type="ECO:0000313" key="11">
    <source>
        <dbReference type="EMBL" id="PQJ88085.1"/>
    </source>
</evidence>
<reference evidence="11 12" key="1">
    <citation type="submission" date="2016-12" db="EMBL/GenBank/DDBJ databases">
        <title>Diversity of luminous bacteria.</title>
        <authorList>
            <person name="Yoshizawa S."/>
            <person name="Kogure K."/>
        </authorList>
    </citation>
    <scope>NUCLEOTIDE SEQUENCE [LARGE SCALE GENOMIC DNA]</scope>
    <source>
        <strain evidence="11 12">ATCC 33715</strain>
    </source>
</reference>
<dbReference type="Proteomes" id="UP000239263">
    <property type="component" value="Unassembled WGS sequence"/>
</dbReference>
<feature type="binding site" evidence="9">
    <location>
        <position position="69"/>
    </location>
    <ligand>
        <name>substrate</name>
    </ligand>
</feature>
<feature type="binding site" evidence="9">
    <location>
        <position position="101"/>
    </location>
    <ligand>
        <name>Zn(2+)</name>
        <dbReference type="ChEBI" id="CHEBI:29105"/>
    </ligand>
</feature>
<dbReference type="InterPro" id="IPR022925">
    <property type="entry name" value="RNA_Hydrolase_NudC"/>
</dbReference>
<comment type="cofactor">
    <cofactor evidence="9">
        <name>Mg(2+)</name>
        <dbReference type="ChEBI" id="CHEBI:18420"/>
    </cofactor>
    <cofactor evidence="9">
        <name>Mn(2+)</name>
        <dbReference type="ChEBI" id="CHEBI:29035"/>
    </cofactor>
    <text evidence="9">Divalent metal cations. Mg(2+) or Mn(2+).</text>
</comment>
<feature type="short sequence motif" description="Nudix box" evidence="9">
    <location>
        <begin position="159"/>
        <end position="180"/>
    </location>
</feature>
<dbReference type="GO" id="GO:0005829">
    <property type="term" value="C:cytosol"/>
    <property type="evidence" value="ECO:0007669"/>
    <property type="project" value="TreeGrafter"/>
</dbReference>
<feature type="binding site" evidence="9">
    <location>
        <position position="174"/>
    </location>
    <ligand>
        <name>a divalent metal cation</name>
        <dbReference type="ChEBI" id="CHEBI:60240"/>
        <label>3</label>
    </ligand>
</feature>
<comment type="caution">
    <text evidence="11">The sequence shown here is derived from an EMBL/GenBank/DDBJ whole genome shotgun (WGS) entry which is preliminary data.</text>
</comment>
<organism evidence="11 12">
    <name type="scientific">Aliivibrio sifiae</name>
    <dbReference type="NCBI Taxonomy" id="566293"/>
    <lineage>
        <taxon>Bacteria</taxon>
        <taxon>Pseudomonadati</taxon>
        <taxon>Pseudomonadota</taxon>
        <taxon>Gammaproteobacteria</taxon>
        <taxon>Vibrionales</taxon>
        <taxon>Vibrionaceae</taxon>
        <taxon>Aliivibrio</taxon>
    </lineage>
</organism>
<keyword evidence="3 9" id="KW-0378">Hydrolase</keyword>
<feature type="binding site" evidence="9">
    <location>
        <position position="219"/>
    </location>
    <ligand>
        <name>a divalent metal cation</name>
        <dbReference type="ChEBI" id="CHEBI:60240"/>
        <label>3</label>
    </ligand>
</feature>
<dbReference type="RefSeq" id="WP_105053822.1">
    <property type="nucleotide sequence ID" value="NZ_CAWNRT010000001.1"/>
</dbReference>
<feature type="binding site" evidence="9">
    <location>
        <position position="241"/>
    </location>
    <ligand>
        <name>substrate</name>
    </ligand>
</feature>
<feature type="binding site" evidence="9">
    <location>
        <position position="98"/>
    </location>
    <ligand>
        <name>Zn(2+)</name>
        <dbReference type="ChEBI" id="CHEBI:29105"/>
    </ligand>
</feature>
<dbReference type="Gene3D" id="3.90.79.10">
    <property type="entry name" value="Nucleoside Triphosphate Pyrophosphohydrolase"/>
    <property type="match status" value="1"/>
</dbReference>
<keyword evidence="6 9" id="KW-0520">NAD</keyword>
<accession>A0A2S7XAD3</accession>
<dbReference type="GO" id="GO:0006742">
    <property type="term" value="P:NADP+ catabolic process"/>
    <property type="evidence" value="ECO:0007669"/>
    <property type="project" value="TreeGrafter"/>
</dbReference>
<evidence type="ECO:0000256" key="6">
    <source>
        <dbReference type="ARBA" id="ARBA00023027"/>
    </source>
</evidence>
<dbReference type="PROSITE" id="PS00893">
    <property type="entry name" value="NUDIX_BOX"/>
    <property type="match status" value="1"/>
</dbReference>
<feature type="domain" description="Nudix hydrolase" evidence="10">
    <location>
        <begin position="125"/>
        <end position="248"/>
    </location>
</feature>
<dbReference type="FunFam" id="3.90.79.10:FF:000004">
    <property type="entry name" value="NADH pyrophosphatase"/>
    <property type="match status" value="1"/>
</dbReference>
<feature type="binding site" evidence="9">
    <location>
        <position position="178"/>
    </location>
    <ligand>
        <name>a divalent metal cation</name>
        <dbReference type="ChEBI" id="CHEBI:60240"/>
        <label>3</label>
    </ligand>
</feature>
<dbReference type="EC" id="3.6.1.-" evidence="9"/>
<evidence type="ECO:0000313" key="12">
    <source>
        <dbReference type="Proteomes" id="UP000239263"/>
    </source>
</evidence>
<dbReference type="InterPro" id="IPR049734">
    <property type="entry name" value="NudC-like_C"/>
</dbReference>
<comment type="catalytic activity">
    <reaction evidence="9">
        <text>NAD(+) + H2O = beta-nicotinamide D-ribonucleotide + AMP + 2 H(+)</text>
        <dbReference type="Rhea" id="RHEA:11800"/>
        <dbReference type="ChEBI" id="CHEBI:14649"/>
        <dbReference type="ChEBI" id="CHEBI:15377"/>
        <dbReference type="ChEBI" id="CHEBI:15378"/>
        <dbReference type="ChEBI" id="CHEBI:57540"/>
        <dbReference type="ChEBI" id="CHEBI:456215"/>
        <dbReference type="EC" id="3.6.1.22"/>
    </reaction>
</comment>
<name>A0A2S7XAD3_9GAMM</name>
<keyword evidence="7 9" id="KW-0464">Manganese</keyword>
<proteinExistence type="inferred from homology"/>
<dbReference type="HAMAP" id="MF_00297">
    <property type="entry name" value="Nudix_NudC"/>
    <property type="match status" value="1"/>
</dbReference>
<comment type="similarity">
    <text evidence="1 9">Belongs to the Nudix hydrolase family. NudC subfamily.</text>
</comment>
<feature type="binding site" evidence="9">
    <location>
        <position position="116"/>
    </location>
    <ligand>
        <name>Zn(2+)</name>
        <dbReference type="ChEBI" id="CHEBI:29105"/>
    </ligand>
</feature>
<dbReference type="OrthoDB" id="9791656at2"/>
<evidence type="ECO:0000256" key="2">
    <source>
        <dbReference type="ARBA" id="ARBA00022723"/>
    </source>
</evidence>
<dbReference type="PANTHER" id="PTHR42904:SF6">
    <property type="entry name" value="NAD-CAPPED RNA HYDROLASE NUDT12"/>
    <property type="match status" value="1"/>
</dbReference>
<feature type="binding site" evidence="9">
    <location>
        <position position="124"/>
    </location>
    <ligand>
        <name>substrate</name>
    </ligand>
</feature>
<evidence type="ECO:0000256" key="8">
    <source>
        <dbReference type="ARBA" id="ARBA00023679"/>
    </source>
</evidence>
<comment type="subunit">
    <text evidence="9">Homodimer.</text>
</comment>